<dbReference type="EMBL" id="FTOP01000019">
    <property type="protein sequence ID" value="SIT12902.1"/>
    <property type="molecule type" value="Genomic_DNA"/>
</dbReference>
<reference evidence="2" key="1">
    <citation type="submission" date="2017-01" db="EMBL/GenBank/DDBJ databases">
        <authorList>
            <person name="Varghese N."/>
            <person name="Submissions S."/>
        </authorList>
    </citation>
    <scope>NUCLEOTIDE SEQUENCE [LARGE SCALE GENOMIC DNA]</scope>
    <source>
        <strain evidence="2">DSM 46698</strain>
    </source>
</reference>
<organism evidence="1 2">
    <name type="scientific">Belliella pelovolcani</name>
    <dbReference type="NCBI Taxonomy" id="529505"/>
    <lineage>
        <taxon>Bacteria</taxon>
        <taxon>Pseudomonadati</taxon>
        <taxon>Bacteroidota</taxon>
        <taxon>Cytophagia</taxon>
        <taxon>Cytophagales</taxon>
        <taxon>Cyclobacteriaceae</taxon>
        <taxon>Belliella</taxon>
    </lineage>
</organism>
<dbReference type="Pfam" id="PF13366">
    <property type="entry name" value="PDDEXK_3"/>
    <property type="match status" value="1"/>
</dbReference>
<gene>
    <name evidence="1" type="ORF">SAMN05421761_11942</name>
</gene>
<accession>A0A1N7PQS2</accession>
<proteinExistence type="predicted"/>
<dbReference type="AlphaFoldDB" id="A0A1N7PQS2"/>
<dbReference type="Proteomes" id="UP000186026">
    <property type="component" value="Unassembled WGS sequence"/>
</dbReference>
<dbReference type="InterPro" id="IPR026350">
    <property type="entry name" value="GxxExxY"/>
</dbReference>
<keyword evidence="2" id="KW-1185">Reference proteome</keyword>
<dbReference type="OrthoDB" id="1119698at2"/>
<dbReference type="RefSeq" id="WP_076502837.1">
    <property type="nucleotide sequence ID" value="NZ_FTOP01000019.1"/>
</dbReference>
<name>A0A1N7PQS2_9BACT</name>
<evidence type="ECO:0000313" key="2">
    <source>
        <dbReference type="Proteomes" id="UP000186026"/>
    </source>
</evidence>
<dbReference type="NCBIfam" id="TIGR04256">
    <property type="entry name" value="GxxExxY"/>
    <property type="match status" value="1"/>
</dbReference>
<dbReference type="STRING" id="529505.SAMN05421761_11942"/>
<sequence length="125" mass="14466">MTENEISKEVIDSCYTIHSELGPGLYENIYENILAYELSNKGFDVKRQKPIPVIWQGMIFENSFKADLIIENKVLIELKSIEALFKVHYKQVITYLKLTNIKLGLLINFNESLLRDGVKRIVFGL</sequence>
<evidence type="ECO:0000313" key="1">
    <source>
        <dbReference type="EMBL" id="SIT12902.1"/>
    </source>
</evidence>
<protein>
    <submittedName>
        <fullName evidence="1">GxxExxY protein</fullName>
    </submittedName>
</protein>